<dbReference type="AlphaFoldDB" id="A0A7M5VG55"/>
<dbReference type="GeneID" id="136817724"/>
<organism evidence="2 3">
    <name type="scientific">Clytia hemisphaerica</name>
    <dbReference type="NCBI Taxonomy" id="252671"/>
    <lineage>
        <taxon>Eukaryota</taxon>
        <taxon>Metazoa</taxon>
        <taxon>Cnidaria</taxon>
        <taxon>Hydrozoa</taxon>
        <taxon>Hydroidolina</taxon>
        <taxon>Leptothecata</taxon>
        <taxon>Obeliida</taxon>
        <taxon>Clytiidae</taxon>
        <taxon>Clytia</taxon>
    </lineage>
</organism>
<evidence type="ECO:0000313" key="3">
    <source>
        <dbReference type="Proteomes" id="UP000594262"/>
    </source>
</evidence>
<evidence type="ECO:0000313" key="2">
    <source>
        <dbReference type="EnsemblMetazoa" id="CLYHEMP011631.1"/>
    </source>
</evidence>
<name>A0A7M5VG55_9CNID</name>
<reference evidence="2" key="1">
    <citation type="submission" date="2021-01" db="UniProtKB">
        <authorList>
            <consortium name="EnsemblMetazoa"/>
        </authorList>
    </citation>
    <scope>IDENTIFICATION</scope>
</reference>
<dbReference type="RefSeq" id="XP_066930141.1">
    <property type="nucleotide sequence ID" value="XM_067074040.1"/>
</dbReference>
<dbReference type="Proteomes" id="UP000594262">
    <property type="component" value="Unplaced"/>
</dbReference>
<accession>A0A7M5VG55</accession>
<dbReference type="SUPFAM" id="SSF50249">
    <property type="entry name" value="Nucleic acid-binding proteins"/>
    <property type="match status" value="1"/>
</dbReference>
<dbReference type="EnsemblMetazoa" id="CLYHEMT011631.1">
    <property type="protein sequence ID" value="CLYHEMP011631.1"/>
    <property type="gene ID" value="CLYHEMG011631"/>
</dbReference>
<dbReference type="InterPro" id="IPR012340">
    <property type="entry name" value="NA-bd_OB-fold"/>
</dbReference>
<keyword evidence="3" id="KW-1185">Reference proteome</keyword>
<proteinExistence type="predicted"/>
<protein>
    <submittedName>
        <fullName evidence="2">Uncharacterized protein</fullName>
    </submittedName>
</protein>
<evidence type="ECO:0000256" key="1">
    <source>
        <dbReference type="SAM" id="MobiDB-lite"/>
    </source>
</evidence>
<feature type="region of interest" description="Disordered" evidence="1">
    <location>
        <begin position="1"/>
        <end position="53"/>
    </location>
</feature>
<sequence>MEEKSPVIETDPAEATEVFGTPKRKLTKTEGTPAKRIYYSPSTPSTKTPTKDSDKIDMTGYITNVTEIVTSRKSGNDYFDVYLKTSPTVQEVIRVMIKHNRSIKRSFFSEAKEIPVKITNLTKRDNVSFFNSNFNSSSLVKTHLTTSFDFAADNLFSSIDHVNTFEKGTFNIKGAFIWSSAETKAKKKDGSMERVRDGVIVQREDSTISVSVWGKLIDSMSKERVCYEFIPLRLKQLYGHPKLATEPTSSIKLSKDVIEVNWDKVETLDWKKVEQDFHDNHFPTIPGSIIGCSVDLFPKCVFCKKKINIPQNEKMFSCPLCNERLITKKLHFGFAGRMEVENGEDTLSLTFFKEVMHPFLGKNFELQDKQTIEDKILELSDCVKITYSKSKLVVTNILEVEEEDDLI</sequence>